<feature type="domain" description="Type II secretion system protein GspG C-terminal" evidence="11">
    <location>
        <begin position="38"/>
        <end position="145"/>
    </location>
</feature>
<dbReference type="PANTHER" id="PTHR30093:SF44">
    <property type="entry name" value="TYPE II SECRETION SYSTEM CORE PROTEIN G"/>
    <property type="match status" value="1"/>
</dbReference>
<keyword evidence="5" id="KW-0488">Methylation</keyword>
<dbReference type="InterPro" id="IPR012902">
    <property type="entry name" value="N_methyl_site"/>
</dbReference>
<gene>
    <name evidence="12" type="primary">gspG</name>
    <name evidence="12" type="ORF">THMIRHAM_21120</name>
</gene>
<organism evidence="12 13">
    <name type="scientific">Thiomicrorhabdus immobilis</name>
    <dbReference type="NCBI Taxonomy" id="2791037"/>
    <lineage>
        <taxon>Bacteria</taxon>
        <taxon>Pseudomonadati</taxon>
        <taxon>Pseudomonadota</taxon>
        <taxon>Gammaproteobacteria</taxon>
        <taxon>Thiotrichales</taxon>
        <taxon>Piscirickettsiaceae</taxon>
        <taxon>Thiomicrorhabdus</taxon>
    </lineage>
</organism>
<evidence type="ECO:0000313" key="13">
    <source>
        <dbReference type="Proteomes" id="UP001054820"/>
    </source>
</evidence>
<sequence>MKTLMQQQKIKRQKGFTLIELMVVVVILAVLAGLVVPNLMDRPDEARIVKAKQDISAISSALKLYKLDNFNYPTTDQGLEALVNQPSEEPVPKNWKNLLDNVPVDPWGNPYLYLSPGEHGDFDLFTYGADGIDGGEGINATIGQWNIK</sequence>
<keyword evidence="6" id="KW-0997">Cell inner membrane</keyword>
<evidence type="ECO:0000256" key="6">
    <source>
        <dbReference type="ARBA" id="ARBA00022519"/>
    </source>
</evidence>
<evidence type="ECO:0000256" key="2">
    <source>
        <dbReference type="ARBA" id="ARBA00009984"/>
    </source>
</evidence>
<evidence type="ECO:0000256" key="10">
    <source>
        <dbReference type="SAM" id="Phobius"/>
    </source>
</evidence>
<dbReference type="RefSeq" id="WP_237261792.1">
    <property type="nucleotide sequence ID" value="NZ_AP024202.1"/>
</dbReference>
<name>A0ABN6CYZ7_9GAMM</name>
<dbReference type="InterPro" id="IPR013545">
    <property type="entry name" value="T2SS_protein-GspG_C"/>
</dbReference>
<dbReference type="Proteomes" id="UP001054820">
    <property type="component" value="Chromosome"/>
</dbReference>
<dbReference type="NCBIfam" id="TIGR01710">
    <property type="entry name" value="typeII_sec_gspG"/>
    <property type="match status" value="1"/>
</dbReference>
<evidence type="ECO:0000256" key="5">
    <source>
        <dbReference type="ARBA" id="ARBA00022481"/>
    </source>
</evidence>
<comment type="similarity">
    <text evidence="2">Belongs to the GSP G family.</text>
</comment>
<dbReference type="Gene3D" id="3.30.700.10">
    <property type="entry name" value="Glycoprotein, Type 4 Pilin"/>
    <property type="match status" value="1"/>
</dbReference>
<keyword evidence="8 10" id="KW-1133">Transmembrane helix</keyword>
<dbReference type="PRINTS" id="PR00813">
    <property type="entry name" value="BCTERIALGSPG"/>
</dbReference>
<dbReference type="Pfam" id="PF08334">
    <property type="entry name" value="T2SSG"/>
    <property type="match status" value="1"/>
</dbReference>
<evidence type="ECO:0000313" key="12">
    <source>
        <dbReference type="EMBL" id="BCN94327.1"/>
    </source>
</evidence>
<dbReference type="NCBIfam" id="TIGR02532">
    <property type="entry name" value="IV_pilin_GFxxxE"/>
    <property type="match status" value="1"/>
</dbReference>
<evidence type="ECO:0000259" key="11">
    <source>
        <dbReference type="Pfam" id="PF08334"/>
    </source>
</evidence>
<keyword evidence="7 10" id="KW-0812">Transmembrane</keyword>
<evidence type="ECO:0000256" key="7">
    <source>
        <dbReference type="ARBA" id="ARBA00022692"/>
    </source>
</evidence>
<dbReference type="SUPFAM" id="SSF54523">
    <property type="entry name" value="Pili subunits"/>
    <property type="match status" value="1"/>
</dbReference>
<dbReference type="InterPro" id="IPR010054">
    <property type="entry name" value="Type2_sec_GspG"/>
</dbReference>
<dbReference type="PANTHER" id="PTHR30093">
    <property type="entry name" value="GENERAL SECRETION PATHWAY PROTEIN G"/>
    <property type="match status" value="1"/>
</dbReference>
<keyword evidence="4" id="KW-1003">Cell membrane</keyword>
<evidence type="ECO:0000256" key="3">
    <source>
        <dbReference type="ARBA" id="ARBA00020042"/>
    </source>
</evidence>
<feature type="transmembrane region" description="Helical" evidence="10">
    <location>
        <begin position="21"/>
        <end position="40"/>
    </location>
</feature>
<dbReference type="InterPro" id="IPR000983">
    <property type="entry name" value="Bac_GSPG_pilin"/>
</dbReference>
<evidence type="ECO:0000256" key="8">
    <source>
        <dbReference type="ARBA" id="ARBA00022989"/>
    </source>
</evidence>
<dbReference type="InterPro" id="IPR045584">
    <property type="entry name" value="Pilin-like"/>
</dbReference>
<proteinExistence type="inferred from homology"/>
<dbReference type="Pfam" id="PF07963">
    <property type="entry name" value="N_methyl"/>
    <property type="match status" value="1"/>
</dbReference>
<keyword evidence="13" id="KW-1185">Reference proteome</keyword>
<evidence type="ECO:0000256" key="4">
    <source>
        <dbReference type="ARBA" id="ARBA00022475"/>
    </source>
</evidence>
<evidence type="ECO:0000256" key="9">
    <source>
        <dbReference type="ARBA" id="ARBA00023136"/>
    </source>
</evidence>
<protein>
    <recommendedName>
        <fullName evidence="3">Type II secretion system core protein G</fullName>
    </recommendedName>
</protein>
<dbReference type="PROSITE" id="PS00409">
    <property type="entry name" value="PROKAR_NTER_METHYL"/>
    <property type="match status" value="1"/>
</dbReference>
<comment type="subcellular location">
    <subcellularLocation>
        <location evidence="1">Cell inner membrane</location>
        <topology evidence="1">Single-pass membrane protein</topology>
    </subcellularLocation>
</comment>
<keyword evidence="9 10" id="KW-0472">Membrane</keyword>
<accession>A0ABN6CYZ7</accession>
<evidence type="ECO:0000256" key="1">
    <source>
        <dbReference type="ARBA" id="ARBA00004377"/>
    </source>
</evidence>
<reference evidence="12" key="1">
    <citation type="journal article" date="2022" name="Arch. Microbiol.">
        <title>Thiomicrorhabdus immobilis sp. nov., a mesophilic sulfur-oxidizing bacterium isolated from sediment of a brackish lake in northern Japan.</title>
        <authorList>
            <person name="Kojima H."/>
            <person name="Mochizuki J."/>
            <person name="Kanda M."/>
            <person name="Watanabe T."/>
            <person name="Fukui M."/>
        </authorList>
    </citation>
    <scope>NUCLEOTIDE SEQUENCE</scope>
    <source>
        <strain evidence="12">Am19</strain>
    </source>
</reference>
<dbReference type="EMBL" id="AP024202">
    <property type="protein sequence ID" value="BCN94327.1"/>
    <property type="molecule type" value="Genomic_DNA"/>
</dbReference>